<dbReference type="PANTHER" id="PTHR22957:SF168">
    <property type="entry name" value="TBC DOMAIN-CONTAINING PROTEIN KINASE-LIKE PROTEIN"/>
    <property type="match status" value="1"/>
</dbReference>
<dbReference type="VEuPathDB" id="TriTrypDB:TvY486_0901500"/>
<sequence length="1359" mass="152247">MLPPDSPFREAEVLNDGDTLAHSSPPFVGDGKRNGNSVDWQLTNVNKENDGVSVFLLSTHHAPHALKTQTSSVWVSTQLIEQCLVHFRDSLLLAREYGQKSESEGPQLRMHLLTVHKCERIGEVAEVSNSTATEAQLYEHLLRDDNEFRCLLSESPRYRQILQDMGHLARGLTLPVELFRHRHNWLFVHEDVQLNLADRLRHYRMVVRRSPPATLVERLWHDLWTLLGAMWRQRRRLLGVYAEGLLPVDLCGDASKLPPSAASPPSECAAYREKQKRYRSQPDDSYAFGPLLPHRVGISTGRHHVIRWPLLSILRSLRVRVVSESALPMSKGTTSAPTLGSLYKECGGATVGLDGVHNPVNAARAPHNAMFFDTVTEDLDSCRVPYLSPEWYVRIRKCTGGHSCEWQSNTVAHSFSDDAWNIAVLTVEYMLAGFPLDKSCCGHPDLHTPRTSSIFDDILRSLVVHHHMPLHVTHNFIYAALHELSLLSSNQKEAMEENEIGASEPTPQLLAKEWYRFLRDTYGEMATSILSDVAQSGLQWTRQDRWKAFQAVHALFWREEGEEEEKERTSSGDVDMSVSFNSTSDTSQQVLDNLLIPFVPLNPTLCSAANKSSAAIHFPRHLTHKHAARGVQQDEGERVDVSMSSLHRQLKTWRQSIQRHAMIDGGCRKNSEAKQTIVFKRFVQIVRRILQLQQGNGGGTVRDPEKQPPYYAVQQQLLRGLTERGALFSHIVDVCKCVRPDTGRGSAEDDVLRVFAFSRAFLPLSDALSFLHSDVKLLTSFSPSATLVVHQLDSILGSRQAGASRVVGSPRVLTDHGGGSKIDDGEEEDLLKIVKTVIRSVDLSLEDQLGLVADLRQLISFPMSSARRASAVRRYLLREQARRGTVTVPIPATLRGEVWAALLLVTPDSVLRAETYYGLNTAHPTSYDRQLSVDIPRCHQYHQLMSSAEGHERLRRVLKAWMMLNPGLSYWQGLDSVSAILIAVSYADEPLVLAQLQQLTRSFIPHDVTSDAQQTRSMEWHFVQLAMLIRYCDPRLADHLEETCCGPELFAISWLLALMAHSLPFGKVCLLWDFLFVYSTIFPNCLLALCLAVIMQYRERLLKSDFSTCLTALSRVQGINVQEVLRDLVLILHNIPSGIVGLPSRTGERIGGGEPRPPVISRMRVQTLVQAFQCATRHGEKKVEDAWLSSGLFLVDLRETRVAVCGRDMFLDLEHGRQRETEERVVGALLFPLVSCQVSSDGASDTQQKLQERLAVQLASELLLQLKNRAMAAIPPKPATSTTEWISVDISQSPALRECVSAPHIVLFTYASTERESSTTELLAMELMRCGTPHISILAGGFVQLKREAPHLVVEVGVG</sequence>
<gene>
    <name evidence="5" type="ORF">TVY486_0901500</name>
</gene>
<dbReference type="InterPro" id="IPR000195">
    <property type="entry name" value="Rab-GAP-TBC_dom"/>
</dbReference>
<dbReference type="FunFam" id="1.10.8.270:FF:000044">
    <property type="entry name" value="TBC Kinase homolog"/>
    <property type="match status" value="1"/>
</dbReference>
<organism evidence="5">
    <name type="scientific">Trypanosoma vivax (strain Y486)</name>
    <dbReference type="NCBI Taxonomy" id="1055687"/>
    <lineage>
        <taxon>Eukaryota</taxon>
        <taxon>Discoba</taxon>
        <taxon>Euglenozoa</taxon>
        <taxon>Kinetoplastea</taxon>
        <taxon>Metakinetoplastina</taxon>
        <taxon>Trypanosomatida</taxon>
        <taxon>Trypanosomatidae</taxon>
        <taxon>Trypanosoma</taxon>
        <taxon>Duttonella</taxon>
    </lineage>
</organism>
<keyword evidence="2" id="KW-1133">Transmembrane helix</keyword>
<evidence type="ECO:0000259" key="3">
    <source>
        <dbReference type="PROSITE" id="PS50086"/>
    </source>
</evidence>
<dbReference type="EMBL" id="HE573025">
    <property type="protein sequence ID" value="CCC50327.1"/>
    <property type="molecule type" value="Genomic_DNA"/>
</dbReference>
<dbReference type="PROSITE" id="PS50086">
    <property type="entry name" value="TBC_RABGAP"/>
    <property type="match status" value="1"/>
</dbReference>
<feature type="transmembrane region" description="Helical" evidence="2">
    <location>
        <begin position="1070"/>
        <end position="1094"/>
    </location>
</feature>
<reference evidence="5" key="1">
    <citation type="journal article" date="2012" name="Proc. Natl. Acad. Sci. U.S.A.">
        <title>Antigenic diversity is generated by distinct evolutionary mechanisms in African trypanosome species.</title>
        <authorList>
            <person name="Jackson A.P."/>
            <person name="Berry A."/>
            <person name="Aslett M."/>
            <person name="Allison H.C."/>
            <person name="Burton P."/>
            <person name="Vavrova-Anderson J."/>
            <person name="Brown R."/>
            <person name="Browne H."/>
            <person name="Corton N."/>
            <person name="Hauser H."/>
            <person name="Gamble J."/>
            <person name="Gilderthorp R."/>
            <person name="Marcello L."/>
            <person name="McQuillan J."/>
            <person name="Otto T.D."/>
            <person name="Quail M.A."/>
            <person name="Sanders M.J."/>
            <person name="van Tonder A."/>
            <person name="Ginger M.L."/>
            <person name="Field M.C."/>
            <person name="Barry J.D."/>
            <person name="Hertz-Fowler C."/>
            <person name="Berriman M."/>
        </authorList>
    </citation>
    <scope>NUCLEOTIDE SEQUENCE</scope>
    <source>
        <strain evidence="5">Y486</strain>
    </source>
</reference>
<feature type="region of interest" description="Disordered" evidence="1">
    <location>
        <begin position="15"/>
        <end position="35"/>
    </location>
</feature>
<feature type="domain" description="Rhodanese" evidence="4">
    <location>
        <begin position="1324"/>
        <end position="1354"/>
    </location>
</feature>
<keyword evidence="2" id="KW-0472">Membrane</keyword>
<evidence type="ECO:0000259" key="4">
    <source>
        <dbReference type="PROSITE" id="PS50206"/>
    </source>
</evidence>
<protein>
    <submittedName>
        <fullName evidence="5">Putative GTPase activating protein</fullName>
    </submittedName>
</protein>
<dbReference type="Gene3D" id="1.10.472.80">
    <property type="entry name" value="Ypt/Rab-GAP domain of gyp1p, domain 3"/>
    <property type="match status" value="1"/>
</dbReference>
<evidence type="ECO:0000256" key="1">
    <source>
        <dbReference type="SAM" id="MobiDB-lite"/>
    </source>
</evidence>
<dbReference type="SUPFAM" id="SSF47923">
    <property type="entry name" value="Ypt/Rab-GAP domain of gyp1p"/>
    <property type="match status" value="2"/>
</dbReference>
<dbReference type="InterPro" id="IPR035969">
    <property type="entry name" value="Rab-GAP_TBC_sf"/>
</dbReference>
<evidence type="ECO:0000313" key="5">
    <source>
        <dbReference type="EMBL" id="CCC50327.1"/>
    </source>
</evidence>
<dbReference type="PANTHER" id="PTHR22957">
    <property type="entry name" value="TBC1 DOMAIN FAMILY MEMBER GTPASE-ACTIVATING PROTEIN"/>
    <property type="match status" value="1"/>
</dbReference>
<dbReference type="Pfam" id="PF00566">
    <property type="entry name" value="RabGAP-TBC"/>
    <property type="match status" value="1"/>
</dbReference>
<name>G0U224_TRYVY</name>
<proteinExistence type="predicted"/>
<dbReference type="SMART" id="SM00164">
    <property type="entry name" value="TBC"/>
    <property type="match status" value="1"/>
</dbReference>
<accession>G0U224</accession>
<evidence type="ECO:0000256" key="2">
    <source>
        <dbReference type="SAM" id="Phobius"/>
    </source>
</evidence>
<dbReference type="GO" id="GO:0005096">
    <property type="term" value="F:GTPase activator activity"/>
    <property type="evidence" value="ECO:0007669"/>
    <property type="project" value="TreeGrafter"/>
</dbReference>
<dbReference type="Gene3D" id="1.10.8.270">
    <property type="entry name" value="putative rabgap domain of human tbc1 domain family member 14 like domains"/>
    <property type="match status" value="1"/>
</dbReference>
<keyword evidence="2" id="KW-0812">Transmembrane</keyword>
<dbReference type="InterPro" id="IPR001763">
    <property type="entry name" value="Rhodanese-like_dom"/>
</dbReference>
<dbReference type="PROSITE" id="PS50206">
    <property type="entry name" value="RHODANESE_3"/>
    <property type="match status" value="1"/>
</dbReference>
<feature type="domain" description="Rab-GAP TBC" evidence="3">
    <location>
        <begin position="889"/>
        <end position="1079"/>
    </location>
</feature>